<keyword evidence="11" id="KW-0862">Zinc</keyword>
<organism evidence="16 17">
    <name type="scientific">Ornithorhynchus anatinus</name>
    <name type="common">Duckbill platypus</name>
    <dbReference type="NCBI Taxonomy" id="9258"/>
    <lineage>
        <taxon>Eukaryota</taxon>
        <taxon>Metazoa</taxon>
        <taxon>Chordata</taxon>
        <taxon>Craniata</taxon>
        <taxon>Vertebrata</taxon>
        <taxon>Euteleostomi</taxon>
        <taxon>Mammalia</taxon>
        <taxon>Monotremata</taxon>
        <taxon>Ornithorhynchidae</taxon>
        <taxon>Ornithorhynchus</taxon>
    </lineage>
</organism>
<dbReference type="Pfam" id="PF15227">
    <property type="entry name" value="zf-C3HC4_4"/>
    <property type="match status" value="1"/>
</dbReference>
<dbReference type="PANTHER" id="PTHR24103">
    <property type="entry name" value="E3 UBIQUITIN-PROTEIN LIGASE TRIM"/>
    <property type="match status" value="1"/>
</dbReference>
<dbReference type="PRINTS" id="PR01406">
    <property type="entry name" value="BBOXZNFINGER"/>
</dbReference>
<dbReference type="GO" id="GO:0008270">
    <property type="term" value="F:zinc ion binding"/>
    <property type="evidence" value="ECO:0007669"/>
    <property type="project" value="UniProtKB-KW"/>
</dbReference>
<dbReference type="PROSITE" id="PS50119">
    <property type="entry name" value="ZF_BBOX"/>
    <property type="match status" value="1"/>
</dbReference>
<dbReference type="PROSITE" id="PS00518">
    <property type="entry name" value="ZF_RING_1"/>
    <property type="match status" value="1"/>
</dbReference>
<dbReference type="eggNOG" id="KOG2177">
    <property type="taxonomic scope" value="Eukaryota"/>
</dbReference>
<keyword evidence="7" id="KW-0808">Transferase</keyword>
<comment type="pathway">
    <text evidence="3">Protein modification; protein ubiquitination.</text>
</comment>
<evidence type="ECO:0000256" key="3">
    <source>
        <dbReference type="ARBA" id="ARBA00004906"/>
    </source>
</evidence>
<evidence type="ECO:0000256" key="12">
    <source>
        <dbReference type="ARBA" id="ARBA00023054"/>
    </source>
</evidence>
<dbReference type="Bgee" id="ENSOANG00000011976">
    <property type="expression patterns" value="Expressed in testis"/>
</dbReference>
<dbReference type="InterPro" id="IPR001841">
    <property type="entry name" value="Znf_RING"/>
</dbReference>
<dbReference type="Gene3D" id="3.30.160.60">
    <property type="entry name" value="Classic Zinc Finger"/>
    <property type="match status" value="1"/>
</dbReference>
<sequence>MACALLDLLEEEVTCAICLTYLEDPVTIDCGHIFCRGCVAKVHEFRGPALLIPPSCPLCKRTFRKEHWKPAWQAASMVRNIRKVKEREERAAGGETLCGKHGEKLHFHCEDDGQLLCIVCRESREHRPHEVTVIEEAAQTYREKILHHIQLFKKQRDEILDFQSIGKGKIQMLLTQTEADEQKVKSEFRQIHQFLERQECLLLGHLKLLSRWIREGQLEYVARFSEEFSCLGTLIAELEEKNQQPDIPLLEVRGRGLTRGSAEAREHWRA</sequence>
<dbReference type="GO" id="GO:0046597">
    <property type="term" value="P:host-mediated suppression of symbiont invasion"/>
    <property type="evidence" value="ECO:0000318"/>
    <property type="project" value="GO_Central"/>
</dbReference>
<keyword evidence="17" id="KW-1185">Reference proteome</keyword>
<dbReference type="SUPFAM" id="SSF57850">
    <property type="entry name" value="RING/U-box"/>
    <property type="match status" value="1"/>
</dbReference>
<comment type="subcellular location">
    <subcellularLocation>
        <location evidence="2">Cytoplasm</location>
    </subcellularLocation>
</comment>
<keyword evidence="9 13" id="KW-0863">Zinc-finger</keyword>
<dbReference type="Ensembl" id="ENSOANT00000018974.3">
    <property type="protein sequence ID" value="ENSOANP00000018971.2"/>
    <property type="gene ID" value="ENSOANG00000011976.4"/>
</dbReference>
<evidence type="ECO:0000259" key="15">
    <source>
        <dbReference type="PROSITE" id="PS50119"/>
    </source>
</evidence>
<evidence type="ECO:0000256" key="6">
    <source>
        <dbReference type="ARBA" id="ARBA00022490"/>
    </source>
</evidence>
<dbReference type="OMA" id="CRESKEH"/>
<dbReference type="InterPro" id="IPR000315">
    <property type="entry name" value="Znf_B-box"/>
</dbReference>
<feature type="domain" description="RING-type" evidence="14">
    <location>
        <begin position="15"/>
        <end position="60"/>
    </location>
</feature>
<dbReference type="EC" id="2.3.2.27" evidence="5"/>
<dbReference type="InterPro" id="IPR013083">
    <property type="entry name" value="Znf_RING/FYVE/PHD"/>
</dbReference>
<evidence type="ECO:0000256" key="8">
    <source>
        <dbReference type="ARBA" id="ARBA00022723"/>
    </source>
</evidence>
<keyword evidence="12" id="KW-0175">Coiled coil</keyword>
<keyword evidence="10" id="KW-0833">Ubl conjugation pathway</keyword>
<dbReference type="GO" id="GO:0061630">
    <property type="term" value="F:ubiquitin protein ligase activity"/>
    <property type="evidence" value="ECO:0000318"/>
    <property type="project" value="GO_Central"/>
</dbReference>
<reference evidence="16 17" key="1">
    <citation type="journal article" date="2008" name="Nature">
        <title>Genome analysis of the platypus reveals unique signatures of evolution.</title>
        <authorList>
            <person name="Warren W.C."/>
            <person name="Hillier L.W."/>
            <person name="Marshall Graves J.A."/>
            <person name="Birney E."/>
            <person name="Ponting C.P."/>
            <person name="Grutzner F."/>
            <person name="Belov K."/>
            <person name="Miller W."/>
            <person name="Clarke L."/>
            <person name="Chinwalla A.T."/>
            <person name="Yang S.P."/>
            <person name="Heger A."/>
            <person name="Locke D.P."/>
            <person name="Miethke P."/>
            <person name="Waters P.D."/>
            <person name="Veyrunes F."/>
            <person name="Fulton L."/>
            <person name="Fulton B."/>
            <person name="Graves T."/>
            <person name="Wallis J."/>
            <person name="Puente X.S."/>
            <person name="Lopez-Otin C."/>
            <person name="Ordonez G.R."/>
            <person name="Eichler E.E."/>
            <person name="Chen L."/>
            <person name="Cheng Z."/>
            <person name="Deakin J.E."/>
            <person name="Alsop A."/>
            <person name="Thompson K."/>
            <person name="Kirby P."/>
            <person name="Papenfuss A.T."/>
            <person name="Wakefield M.J."/>
            <person name="Olender T."/>
            <person name="Lancet D."/>
            <person name="Huttley G.A."/>
            <person name="Smit A.F."/>
            <person name="Pask A."/>
            <person name="Temple-Smith P."/>
            <person name="Batzer M.A."/>
            <person name="Walker J.A."/>
            <person name="Konkel M.K."/>
            <person name="Harris R.S."/>
            <person name="Whittington C.M."/>
            <person name="Wong E.S."/>
            <person name="Gemmell N.J."/>
            <person name="Buschiazzo E."/>
            <person name="Vargas Jentzsch I.M."/>
            <person name="Merkel A."/>
            <person name="Schmitz J."/>
            <person name="Zemann A."/>
            <person name="Churakov G."/>
            <person name="Kriegs J.O."/>
            <person name="Brosius J."/>
            <person name="Murchison E.P."/>
            <person name="Sachidanandam R."/>
            <person name="Smith C."/>
            <person name="Hannon G.J."/>
            <person name="Tsend-Ayush E."/>
            <person name="McMillan D."/>
            <person name="Attenborough R."/>
            <person name="Rens W."/>
            <person name="Ferguson-Smith M."/>
            <person name="Lefevre C.M."/>
            <person name="Sharp J.A."/>
            <person name="Nicholas K.R."/>
            <person name="Ray D.A."/>
            <person name="Kube M."/>
            <person name="Reinhardt R."/>
            <person name="Pringle T.H."/>
            <person name="Taylor J."/>
            <person name="Jones R.C."/>
            <person name="Nixon B."/>
            <person name="Dacheux J.L."/>
            <person name="Niwa H."/>
            <person name="Sekita Y."/>
            <person name="Huang X."/>
            <person name="Stark A."/>
            <person name="Kheradpour P."/>
            <person name="Kellis M."/>
            <person name="Flicek P."/>
            <person name="Chen Y."/>
            <person name="Webber C."/>
            <person name="Hardison R."/>
            <person name="Nelson J."/>
            <person name="Hallsworth-Pepin K."/>
            <person name="Delehaunty K."/>
            <person name="Markovic C."/>
            <person name="Minx P."/>
            <person name="Feng Y."/>
            <person name="Kremitzki C."/>
            <person name="Mitreva M."/>
            <person name="Glasscock J."/>
            <person name="Wylie T."/>
            <person name="Wohldmann P."/>
            <person name="Thiru P."/>
            <person name="Nhan M.N."/>
            <person name="Pohl C.S."/>
            <person name="Smith S.M."/>
            <person name="Hou S."/>
            <person name="Nefedov M."/>
            <person name="de Jong P.J."/>
            <person name="Renfree M.B."/>
            <person name="Mardis E.R."/>
            <person name="Wilson R.K."/>
        </authorList>
    </citation>
    <scope>NUCLEOTIDE SEQUENCE [LARGE SCALE GENOMIC DNA]</scope>
    <source>
        <strain evidence="16 17">Glennie</strain>
    </source>
</reference>
<evidence type="ECO:0000259" key="14">
    <source>
        <dbReference type="PROSITE" id="PS50089"/>
    </source>
</evidence>
<feature type="domain" description="B box-type" evidence="15">
    <location>
        <begin position="93"/>
        <end position="134"/>
    </location>
</feature>
<accession>F7AQP1</accession>
<reference evidence="16" key="3">
    <citation type="submission" date="2025-09" db="UniProtKB">
        <authorList>
            <consortium name="Ensembl"/>
        </authorList>
    </citation>
    <scope>IDENTIFICATION</scope>
    <source>
        <strain evidence="16">Glennie</strain>
    </source>
</reference>
<evidence type="ECO:0000256" key="1">
    <source>
        <dbReference type="ARBA" id="ARBA00000900"/>
    </source>
</evidence>
<dbReference type="InterPro" id="IPR050143">
    <property type="entry name" value="TRIM/RBCC"/>
</dbReference>
<protein>
    <recommendedName>
        <fullName evidence="5">RING-type E3 ubiquitin transferase</fullName>
        <ecNumber evidence="5">2.3.2.27</ecNumber>
    </recommendedName>
</protein>
<name>F7AQP1_ORNAN</name>
<dbReference type="GO" id="GO:0005737">
    <property type="term" value="C:cytoplasm"/>
    <property type="evidence" value="ECO:0000318"/>
    <property type="project" value="GO_Central"/>
</dbReference>
<dbReference type="GeneTree" id="ENSGT00940000158668"/>
<evidence type="ECO:0000313" key="17">
    <source>
        <dbReference type="Proteomes" id="UP000002279"/>
    </source>
</evidence>
<dbReference type="InterPro" id="IPR017907">
    <property type="entry name" value="Znf_RING_CS"/>
</dbReference>
<evidence type="ECO:0000313" key="16">
    <source>
        <dbReference type="Ensembl" id="ENSOANP00000018971.2"/>
    </source>
</evidence>
<evidence type="ECO:0000256" key="5">
    <source>
        <dbReference type="ARBA" id="ARBA00012483"/>
    </source>
</evidence>
<dbReference type="PROSITE" id="PS50089">
    <property type="entry name" value="ZF_RING_2"/>
    <property type="match status" value="1"/>
</dbReference>
<evidence type="ECO:0000256" key="4">
    <source>
        <dbReference type="ARBA" id="ARBA00008518"/>
    </source>
</evidence>
<comment type="catalytic activity">
    <reaction evidence="1">
        <text>S-ubiquitinyl-[E2 ubiquitin-conjugating enzyme]-L-cysteine + [acceptor protein]-L-lysine = [E2 ubiquitin-conjugating enzyme]-L-cysteine + N(6)-ubiquitinyl-[acceptor protein]-L-lysine.</text>
        <dbReference type="EC" id="2.3.2.27"/>
    </reaction>
</comment>
<dbReference type="SMART" id="SM00184">
    <property type="entry name" value="RING"/>
    <property type="match status" value="1"/>
</dbReference>
<evidence type="ECO:0000256" key="9">
    <source>
        <dbReference type="ARBA" id="ARBA00022771"/>
    </source>
</evidence>
<dbReference type="InterPro" id="IPR020457">
    <property type="entry name" value="Znf_B-box_chordata"/>
</dbReference>
<evidence type="ECO:0000256" key="13">
    <source>
        <dbReference type="PROSITE-ProRule" id="PRU00024"/>
    </source>
</evidence>
<dbReference type="SUPFAM" id="SSF57845">
    <property type="entry name" value="B-box zinc-binding domain"/>
    <property type="match status" value="1"/>
</dbReference>
<dbReference type="InParanoid" id="F7AQP1"/>
<dbReference type="Pfam" id="PF00643">
    <property type="entry name" value="zf-B_box"/>
    <property type="match status" value="1"/>
</dbReference>
<keyword evidence="8" id="KW-0479">Metal-binding</keyword>
<comment type="similarity">
    <text evidence="4">Belongs to the TRIM/RBCC family.</text>
</comment>
<dbReference type="SMART" id="SM00336">
    <property type="entry name" value="BBOX"/>
    <property type="match status" value="1"/>
</dbReference>
<evidence type="ECO:0000256" key="11">
    <source>
        <dbReference type="ARBA" id="ARBA00022833"/>
    </source>
</evidence>
<dbReference type="Proteomes" id="UP000002279">
    <property type="component" value="Chromosome X5"/>
</dbReference>
<evidence type="ECO:0000256" key="7">
    <source>
        <dbReference type="ARBA" id="ARBA00022679"/>
    </source>
</evidence>
<evidence type="ECO:0000256" key="2">
    <source>
        <dbReference type="ARBA" id="ARBA00004496"/>
    </source>
</evidence>
<proteinExistence type="inferred from homology"/>
<reference evidence="16" key="2">
    <citation type="submission" date="2025-08" db="UniProtKB">
        <authorList>
            <consortium name="Ensembl"/>
        </authorList>
    </citation>
    <scope>IDENTIFICATION</scope>
    <source>
        <strain evidence="16">Glennie</strain>
    </source>
</reference>
<keyword evidence="6" id="KW-0963">Cytoplasm</keyword>
<dbReference type="HOGENOM" id="CLU_013137_0_3_1"/>
<dbReference type="Gene3D" id="3.30.40.10">
    <property type="entry name" value="Zinc/RING finger domain, C3HC4 (zinc finger)"/>
    <property type="match status" value="1"/>
</dbReference>
<evidence type="ECO:0000256" key="10">
    <source>
        <dbReference type="ARBA" id="ARBA00022786"/>
    </source>
</evidence>
<dbReference type="AlphaFoldDB" id="F7AQP1"/>